<evidence type="ECO:0000256" key="2">
    <source>
        <dbReference type="ARBA" id="ARBA00022475"/>
    </source>
</evidence>
<gene>
    <name evidence="7" type="ORF">LAKADJCE_00480</name>
</gene>
<proteinExistence type="predicted"/>
<dbReference type="Proteomes" id="UP000612009">
    <property type="component" value="Unassembled WGS sequence"/>
</dbReference>
<dbReference type="EMBL" id="CAJHIR010000023">
    <property type="protein sequence ID" value="CAD6493260.1"/>
    <property type="molecule type" value="Genomic_DNA"/>
</dbReference>
<evidence type="ECO:0000256" key="3">
    <source>
        <dbReference type="ARBA" id="ARBA00022692"/>
    </source>
</evidence>
<dbReference type="AlphaFoldDB" id="A0A811TBZ4"/>
<comment type="subcellular location">
    <subcellularLocation>
        <location evidence="1">Cell membrane</location>
        <topology evidence="1">Multi-pass membrane protein</topology>
    </subcellularLocation>
</comment>
<dbReference type="InterPro" id="IPR002797">
    <property type="entry name" value="Polysacc_synth"/>
</dbReference>
<evidence type="ECO:0000313" key="7">
    <source>
        <dbReference type="EMBL" id="CAD6493260.1"/>
    </source>
</evidence>
<sequence length="73" mass="7834">MQPSKKFAFDVGITFIASVVAMPLGFIVTILLERHPGAGDLGLYRMTTTLYGIAMLIAAIGIPAAMIKYVAEF</sequence>
<organism evidence="7 8">
    <name type="scientific">Candidatus Argoarchaeum ethanivorans</name>
    <dbReference type="NCBI Taxonomy" id="2608793"/>
    <lineage>
        <taxon>Archaea</taxon>
        <taxon>Methanobacteriati</taxon>
        <taxon>Methanobacteriota</taxon>
        <taxon>Stenosarchaea group</taxon>
        <taxon>Methanomicrobia</taxon>
        <taxon>Methanosarcinales</taxon>
        <taxon>Methanosarcinales incertae sedis</taxon>
        <taxon>GOM Arc I cluster</taxon>
        <taxon>Candidatus Argoarchaeum</taxon>
    </lineage>
</organism>
<protein>
    <submittedName>
        <fullName evidence="7">Uncharacterized protein</fullName>
    </submittedName>
</protein>
<dbReference type="PANTHER" id="PTHR30250">
    <property type="entry name" value="PST FAMILY PREDICTED COLANIC ACID TRANSPORTER"/>
    <property type="match status" value="1"/>
</dbReference>
<evidence type="ECO:0000256" key="5">
    <source>
        <dbReference type="ARBA" id="ARBA00023136"/>
    </source>
</evidence>
<dbReference type="PANTHER" id="PTHR30250:SF27">
    <property type="entry name" value="POLYSACCHARIDE BIOSYNTHESIS PROTEIN"/>
    <property type="match status" value="1"/>
</dbReference>
<dbReference type="GO" id="GO:0005886">
    <property type="term" value="C:plasma membrane"/>
    <property type="evidence" value="ECO:0007669"/>
    <property type="project" value="UniProtKB-SubCell"/>
</dbReference>
<keyword evidence="3 6" id="KW-0812">Transmembrane</keyword>
<name>A0A811TBZ4_9EURY</name>
<evidence type="ECO:0000256" key="6">
    <source>
        <dbReference type="SAM" id="Phobius"/>
    </source>
</evidence>
<keyword evidence="4 6" id="KW-1133">Transmembrane helix</keyword>
<feature type="transmembrane region" description="Helical" evidence="6">
    <location>
        <begin position="50"/>
        <end position="71"/>
    </location>
</feature>
<dbReference type="Pfam" id="PF01943">
    <property type="entry name" value="Polysacc_synt"/>
    <property type="match status" value="1"/>
</dbReference>
<keyword evidence="5 6" id="KW-0472">Membrane</keyword>
<evidence type="ECO:0000256" key="1">
    <source>
        <dbReference type="ARBA" id="ARBA00004651"/>
    </source>
</evidence>
<evidence type="ECO:0000256" key="4">
    <source>
        <dbReference type="ARBA" id="ARBA00022989"/>
    </source>
</evidence>
<reference evidence="7" key="1">
    <citation type="submission" date="2020-10" db="EMBL/GenBank/DDBJ databases">
        <authorList>
            <person name="Hahn C.J."/>
            <person name="Laso-Perez R."/>
            <person name="Vulcano F."/>
            <person name="Vaziourakis K.-M."/>
            <person name="Stokke R."/>
            <person name="Steen I.H."/>
            <person name="Teske A."/>
            <person name="Boetius A."/>
            <person name="Liebeke M."/>
            <person name="Amann R."/>
            <person name="Knittel K."/>
        </authorList>
    </citation>
    <scope>NUCLEOTIDE SEQUENCE</scope>
    <source>
        <strain evidence="7">Gfbio:e3339647-f889-4370-9287-4fb5cb688e4c:AG392J18_GoMArc1</strain>
    </source>
</reference>
<feature type="transmembrane region" description="Helical" evidence="6">
    <location>
        <begin position="7"/>
        <end position="30"/>
    </location>
</feature>
<evidence type="ECO:0000313" key="8">
    <source>
        <dbReference type="Proteomes" id="UP000612009"/>
    </source>
</evidence>
<accession>A0A811TBZ4</accession>
<keyword evidence="2" id="KW-1003">Cell membrane</keyword>
<comment type="caution">
    <text evidence="7">The sequence shown here is derived from an EMBL/GenBank/DDBJ whole genome shotgun (WGS) entry which is preliminary data.</text>
</comment>
<dbReference type="InterPro" id="IPR050833">
    <property type="entry name" value="Poly_Biosynth_Transport"/>
</dbReference>